<dbReference type="EMBL" id="FWZX01000030">
    <property type="protein sequence ID" value="SMF70988.1"/>
    <property type="molecule type" value="Genomic_DNA"/>
</dbReference>
<evidence type="ECO:0000256" key="5">
    <source>
        <dbReference type="SAM" id="Phobius"/>
    </source>
</evidence>
<keyword evidence="2 5" id="KW-0812">Transmembrane</keyword>
<feature type="transmembrane region" description="Helical" evidence="5">
    <location>
        <begin position="12"/>
        <end position="32"/>
    </location>
</feature>
<reference evidence="7 8" key="1">
    <citation type="submission" date="2017-04" db="EMBL/GenBank/DDBJ databases">
        <authorList>
            <person name="Afonso C.L."/>
            <person name="Miller P.J."/>
            <person name="Scott M.A."/>
            <person name="Spackman E."/>
            <person name="Goraichik I."/>
            <person name="Dimitrov K.M."/>
            <person name="Suarez D.L."/>
            <person name="Swayne D.E."/>
        </authorList>
    </citation>
    <scope>NUCLEOTIDE SEQUENCE [LARGE SCALE GENOMIC DNA]</scope>
    <source>
        <strain evidence="7 8">USBA 355</strain>
    </source>
</reference>
<dbReference type="SUPFAM" id="SSF103481">
    <property type="entry name" value="Multidrug resistance efflux transporter EmrE"/>
    <property type="match status" value="2"/>
</dbReference>
<evidence type="ECO:0000313" key="7">
    <source>
        <dbReference type="EMBL" id="SMF70988.1"/>
    </source>
</evidence>
<feature type="transmembrane region" description="Helical" evidence="5">
    <location>
        <begin position="91"/>
        <end position="112"/>
    </location>
</feature>
<dbReference type="InterPro" id="IPR050638">
    <property type="entry name" value="AA-Vitamin_Transporters"/>
</dbReference>
<evidence type="ECO:0000256" key="1">
    <source>
        <dbReference type="ARBA" id="ARBA00004141"/>
    </source>
</evidence>
<evidence type="ECO:0000256" key="4">
    <source>
        <dbReference type="ARBA" id="ARBA00023136"/>
    </source>
</evidence>
<dbReference type="InterPro" id="IPR037185">
    <property type="entry name" value="EmrE-like"/>
</dbReference>
<dbReference type="GO" id="GO:0016020">
    <property type="term" value="C:membrane"/>
    <property type="evidence" value="ECO:0007669"/>
    <property type="project" value="UniProtKB-SubCell"/>
</dbReference>
<feature type="domain" description="EamA" evidence="6">
    <location>
        <begin position="11"/>
        <end position="134"/>
    </location>
</feature>
<dbReference type="Pfam" id="PF00892">
    <property type="entry name" value="EamA"/>
    <property type="match status" value="2"/>
</dbReference>
<feature type="domain" description="EamA" evidence="6">
    <location>
        <begin position="149"/>
        <end position="282"/>
    </location>
</feature>
<feature type="transmembrane region" description="Helical" evidence="5">
    <location>
        <begin position="265"/>
        <end position="283"/>
    </location>
</feature>
<feature type="transmembrane region" description="Helical" evidence="5">
    <location>
        <begin position="207"/>
        <end position="232"/>
    </location>
</feature>
<gene>
    <name evidence="7" type="ORF">SAMN05428998_1304</name>
</gene>
<proteinExistence type="predicted"/>
<comment type="subcellular location">
    <subcellularLocation>
        <location evidence="1">Membrane</location>
        <topology evidence="1">Multi-pass membrane protein</topology>
    </subcellularLocation>
</comment>
<evidence type="ECO:0000259" key="6">
    <source>
        <dbReference type="Pfam" id="PF00892"/>
    </source>
</evidence>
<keyword evidence="8" id="KW-1185">Reference proteome</keyword>
<dbReference type="InterPro" id="IPR000620">
    <property type="entry name" value="EamA_dom"/>
</dbReference>
<accession>A0A1Y6CR09</accession>
<dbReference type="PANTHER" id="PTHR32322">
    <property type="entry name" value="INNER MEMBRANE TRANSPORTER"/>
    <property type="match status" value="1"/>
</dbReference>
<feature type="transmembrane region" description="Helical" evidence="5">
    <location>
        <begin position="38"/>
        <end position="57"/>
    </location>
</feature>
<keyword evidence="3 5" id="KW-1133">Transmembrane helix</keyword>
<organism evidence="7 8">
    <name type="scientific">Tistlia consotensis USBA 355</name>
    <dbReference type="NCBI Taxonomy" id="560819"/>
    <lineage>
        <taxon>Bacteria</taxon>
        <taxon>Pseudomonadati</taxon>
        <taxon>Pseudomonadota</taxon>
        <taxon>Alphaproteobacteria</taxon>
        <taxon>Rhodospirillales</taxon>
        <taxon>Rhodovibrionaceae</taxon>
        <taxon>Tistlia</taxon>
    </lineage>
</organism>
<dbReference type="AlphaFoldDB" id="A0A1Y6CR09"/>
<keyword evidence="4 5" id="KW-0472">Membrane</keyword>
<feature type="transmembrane region" description="Helical" evidence="5">
    <location>
        <begin position="239"/>
        <end position="259"/>
    </location>
</feature>
<sequence length="296" mass="31731">MRHLAVPPLHLLVFVGIMMIWGFNFAMAKWGLMELPPLVLMTLRFGVVALILVPLVPRPSGRWREILLLSFLLGFLHFAMMFTGLKGIDASTAAIAIQLQVPFASLLAAVFLKDRIGWRRGLGMAIAFAGVAVVAGQPRLDGSYLSLGLVVGAALIWAISNVLVKTLHDLSGWTIAGWMSLFATPQLALGSLLLEHGQRAALANASWLAWSAVAYTSLVVMIVGYGAWYWLLKRHPVTVAMPFTLLLPIFGAASGVLALGESLNLLLLIGGALVVAGVGIIVVRRPTTADPVAERV</sequence>
<feature type="transmembrane region" description="Helical" evidence="5">
    <location>
        <begin position="66"/>
        <end position="85"/>
    </location>
</feature>
<evidence type="ECO:0000313" key="8">
    <source>
        <dbReference type="Proteomes" id="UP000192917"/>
    </source>
</evidence>
<feature type="transmembrane region" description="Helical" evidence="5">
    <location>
        <begin position="121"/>
        <end position="138"/>
    </location>
</feature>
<dbReference type="PANTHER" id="PTHR32322:SF9">
    <property type="entry name" value="AMINO-ACID METABOLITE EFFLUX PUMP-RELATED"/>
    <property type="match status" value="1"/>
</dbReference>
<protein>
    <submittedName>
        <fullName evidence="7">O-acetylserine/cysteine efflux transporter</fullName>
    </submittedName>
</protein>
<evidence type="ECO:0000256" key="3">
    <source>
        <dbReference type="ARBA" id="ARBA00022989"/>
    </source>
</evidence>
<feature type="transmembrane region" description="Helical" evidence="5">
    <location>
        <begin position="144"/>
        <end position="164"/>
    </location>
</feature>
<dbReference type="Proteomes" id="UP000192917">
    <property type="component" value="Unassembled WGS sequence"/>
</dbReference>
<dbReference type="RefSeq" id="WP_218822954.1">
    <property type="nucleotide sequence ID" value="NZ_FWZX01000030.1"/>
</dbReference>
<dbReference type="STRING" id="560819.SAMN05428998_1304"/>
<evidence type="ECO:0000256" key="2">
    <source>
        <dbReference type="ARBA" id="ARBA00022692"/>
    </source>
</evidence>
<name>A0A1Y6CR09_9PROT</name>
<feature type="transmembrane region" description="Helical" evidence="5">
    <location>
        <begin position="176"/>
        <end position="195"/>
    </location>
</feature>